<evidence type="ECO:0000256" key="1">
    <source>
        <dbReference type="SAM" id="Coils"/>
    </source>
</evidence>
<dbReference type="OMA" id="EFSKVRC"/>
<dbReference type="Proteomes" id="UP000433876">
    <property type="component" value="Unassembled WGS sequence"/>
</dbReference>
<protein>
    <submittedName>
        <fullName evidence="3">Uncharacterized protein</fullName>
    </submittedName>
</protein>
<feature type="region of interest" description="Disordered" evidence="2">
    <location>
        <begin position="316"/>
        <end position="371"/>
    </location>
</feature>
<accession>A0A8S8ZPZ7</accession>
<gene>
    <name evidence="3" type="ORF">SMACR_07223</name>
</gene>
<keyword evidence="1" id="KW-0175">Coiled coil</keyword>
<feature type="compositionally biased region" description="Basic and acidic residues" evidence="2">
    <location>
        <begin position="35"/>
        <end position="44"/>
    </location>
</feature>
<reference evidence="3 4" key="1">
    <citation type="submission" date="2017-07" db="EMBL/GenBank/DDBJ databases">
        <title>Genome sequence of the Sordaria macrospora wild type strain R19027.</title>
        <authorList>
            <person name="Nowrousian M."/>
            <person name="Teichert I."/>
            <person name="Kueck U."/>
        </authorList>
    </citation>
    <scope>NUCLEOTIDE SEQUENCE [LARGE SCALE GENOMIC DNA]</scope>
    <source>
        <strain evidence="3 4">R19027</strain>
        <tissue evidence="3">Mycelium</tissue>
    </source>
</reference>
<dbReference type="CDD" id="cd22249">
    <property type="entry name" value="UDM1_RNF168_RNF169-like"/>
    <property type="match status" value="1"/>
</dbReference>
<dbReference type="AlphaFoldDB" id="A0A8S8ZPZ7"/>
<feature type="compositionally biased region" description="Polar residues" evidence="2">
    <location>
        <begin position="316"/>
        <end position="329"/>
    </location>
</feature>
<dbReference type="EMBL" id="NMPR01000075">
    <property type="protein sequence ID" value="KAA8631519.1"/>
    <property type="molecule type" value="Genomic_DNA"/>
</dbReference>
<comment type="caution">
    <text evidence="3">The sequence shown here is derived from an EMBL/GenBank/DDBJ whole genome shotgun (WGS) entry which is preliminary data.</text>
</comment>
<proteinExistence type="predicted"/>
<name>A0A8S8ZPZ7_SORMA</name>
<feature type="coiled-coil region" evidence="1">
    <location>
        <begin position="241"/>
        <end position="286"/>
    </location>
</feature>
<feature type="compositionally biased region" description="Low complexity" evidence="2">
    <location>
        <begin position="1"/>
        <end position="12"/>
    </location>
</feature>
<organism evidence="3 4">
    <name type="scientific">Sordaria macrospora</name>
    <dbReference type="NCBI Taxonomy" id="5147"/>
    <lineage>
        <taxon>Eukaryota</taxon>
        <taxon>Fungi</taxon>
        <taxon>Dikarya</taxon>
        <taxon>Ascomycota</taxon>
        <taxon>Pezizomycotina</taxon>
        <taxon>Sordariomycetes</taxon>
        <taxon>Sordariomycetidae</taxon>
        <taxon>Sordariales</taxon>
        <taxon>Sordariaceae</taxon>
        <taxon>Sordaria</taxon>
    </lineage>
</organism>
<evidence type="ECO:0000313" key="3">
    <source>
        <dbReference type="EMBL" id="KAA8631519.1"/>
    </source>
</evidence>
<feature type="compositionally biased region" description="Low complexity" evidence="2">
    <location>
        <begin position="405"/>
        <end position="415"/>
    </location>
</feature>
<feature type="region of interest" description="Disordered" evidence="2">
    <location>
        <begin position="1"/>
        <end position="143"/>
    </location>
</feature>
<feature type="compositionally biased region" description="Low complexity" evidence="2">
    <location>
        <begin position="74"/>
        <end position="91"/>
    </location>
</feature>
<dbReference type="VEuPathDB" id="FungiDB:SMAC_07223"/>
<evidence type="ECO:0000256" key="2">
    <source>
        <dbReference type="SAM" id="MobiDB-lite"/>
    </source>
</evidence>
<feature type="compositionally biased region" description="Polar residues" evidence="2">
    <location>
        <begin position="92"/>
        <end position="110"/>
    </location>
</feature>
<feature type="region of interest" description="Disordered" evidence="2">
    <location>
        <begin position="384"/>
        <end position="452"/>
    </location>
</feature>
<sequence>MGRGSFSSDGSSDAGGGAQLDLFSPPPKSYQQWRSDTKSYKTETPDTDTFPSEPSDSEKRSSGGARPGGHSRHSSMASAVSMHSSHSRSSSGTYVGNSHGQVQPFNNFQPVASDHPSTSSHPPHRYKTPDNQVTPPNKGQHLEKGLSSMELTRSRDHPAISDIRKQAAEANRRLMGLKHAVDKSDHVPPQFRQGFDVDITQVLKNLTTISSAAESLAYVLSRKSDECESLRNMHSSHTMGYDETRAQLEAERSQIRAERERIHKFEADMKAEKEKDERVIKALQEQIAGKRHLWMQVRKDPEEKAIALDMLTRSSTPYTSVTDSSASPTPTGPRDWQASQQRTVSSTNRPPRSGHNHMNGTHYSGGPIPRSVSGFAIAHARREFGSRSGHGSQRKGSQRVVSEWGSPVSHRSSSGSGRGIGSRSNHLMGPPTAIFIPPTGRTHGDDGPTATPSSTFCSQLTHLLTVVIRAFTHKYFAKSMPEIESRLRKENSSLFLYMCDLVYPGRGRKIGESHVSYLLNDDVSRPYLVERLLVQYITATMLQSDGWTGYEPSVDKEMASLSARLKDPSGTTNHSKTHERQAMVNRQAELVQKMVQHPKWAEFKNYKVNDHYQKFKKMVGPFLPPGPKSEVRDEALFDLFSIAERAWAIAQMGWESRMTYVYLWSETCSKFVEASHQALNSETGGQVLQQRQMRISLVVTPGVTMRDDSRGMNIGTKLVRRSDVLVMV</sequence>
<evidence type="ECO:0000313" key="4">
    <source>
        <dbReference type="Proteomes" id="UP000433876"/>
    </source>
</evidence>
<feature type="compositionally biased region" description="Polar residues" evidence="2">
    <location>
        <begin position="337"/>
        <end position="362"/>
    </location>
</feature>